<keyword evidence="1" id="KW-0732">Signal</keyword>
<dbReference type="InterPro" id="IPR026444">
    <property type="entry name" value="Secre_tail"/>
</dbReference>
<dbReference type="Proteomes" id="UP000179243">
    <property type="component" value="Unassembled WGS sequence"/>
</dbReference>
<organism evidence="3 4">
    <name type="scientific">Candidatus Raymondbacteria bacterium RIFOXYD12_FULL_49_13</name>
    <dbReference type="NCBI Taxonomy" id="1817890"/>
    <lineage>
        <taxon>Bacteria</taxon>
        <taxon>Raymondiibacteriota</taxon>
    </lineage>
</organism>
<comment type="caution">
    <text evidence="3">The sequence shown here is derived from an EMBL/GenBank/DDBJ whole genome shotgun (WGS) entry which is preliminary data.</text>
</comment>
<dbReference type="GO" id="GO:0006508">
    <property type="term" value="P:proteolysis"/>
    <property type="evidence" value="ECO:0007669"/>
    <property type="project" value="InterPro"/>
</dbReference>
<dbReference type="Gene3D" id="3.40.50.1820">
    <property type="entry name" value="alpha/beta hydrolase"/>
    <property type="match status" value="1"/>
</dbReference>
<evidence type="ECO:0000259" key="2">
    <source>
        <dbReference type="Pfam" id="PF00326"/>
    </source>
</evidence>
<protein>
    <recommendedName>
        <fullName evidence="2">Peptidase S9 prolyl oligopeptidase catalytic domain-containing protein</fullName>
    </recommendedName>
</protein>
<proteinExistence type="predicted"/>
<evidence type="ECO:0000313" key="4">
    <source>
        <dbReference type="Proteomes" id="UP000179243"/>
    </source>
</evidence>
<accession>A0A1F7FIP6</accession>
<dbReference type="NCBIfam" id="TIGR04183">
    <property type="entry name" value="Por_Secre_tail"/>
    <property type="match status" value="1"/>
</dbReference>
<dbReference type="InterPro" id="IPR001375">
    <property type="entry name" value="Peptidase_S9_cat"/>
</dbReference>
<feature type="domain" description="Peptidase S9 prolyl oligopeptidase catalytic" evidence="2">
    <location>
        <begin position="310"/>
        <end position="466"/>
    </location>
</feature>
<dbReference type="Pfam" id="PF00326">
    <property type="entry name" value="Peptidase_S9"/>
    <property type="match status" value="1"/>
</dbReference>
<evidence type="ECO:0000313" key="3">
    <source>
        <dbReference type="EMBL" id="OGK06336.1"/>
    </source>
</evidence>
<sequence>MKGFSVFVTLMVILTIQAPLFSAQPANCAAFFRSGQVFITWDEVANGEKYIVYSNTAPITTENIASAVKRIERAQGSAGNKMLEYLGGAAFSTLTPPCTFTRNVITPLADGQSGMADEVDSGVGMIVLTSHQAGSYYYAVTAVTGGVEDKSCSAGNSVGPVEEVVEEPVPVLIWRSSIMLARAYLQYTDVDSFNPTMCNTYAFTYWIGVTPDYNTTSGTLPLELHVDGSPGNMPAVGNDCRYFCEGIHLKVQDNRTWWYGYSQTFPYDTSYLYFAGGPAATSGPVINFTQARIMNMLKWMILREPYYSSRIDTNRIHVLGGSMGGGGTLMFLQNYPDFFAYGRADVPPTNFLEIAWQYTGWLTPIWGLGNNDNIKVGFTGWRSEKLNEKYAGMTVHKWLNLETFLVDNKDVEMPFLGICSGGQDNSVNWPQQGKNYYTNLNATKRGFLGNISGGYGHNCEGNSNDQLLTIRKNHSFMAFSNAHQNAPLPLPDDPLSINYPFNAHFRWSTPVYRVGGYQDQIDSTNRYEIVLASLSGDDTADATPRKLQNFVTIPGAEYIVKNTAVGNTNTIYQIDTITADSLGLVTFPGFSIKSGTTSSGGCRFVMVPVEPVTATGKFANQLGGRCIEVSPNPFNPHTRITVQGAGLDDRCDIRIYGITGHFVDKLAVRASQRSASAVWDATAFPSGIYIVKVATSGSILTKQLILLK</sequence>
<reference evidence="3 4" key="1">
    <citation type="journal article" date="2016" name="Nat. Commun.">
        <title>Thousands of microbial genomes shed light on interconnected biogeochemical processes in an aquifer system.</title>
        <authorList>
            <person name="Anantharaman K."/>
            <person name="Brown C.T."/>
            <person name="Hug L.A."/>
            <person name="Sharon I."/>
            <person name="Castelle C.J."/>
            <person name="Probst A.J."/>
            <person name="Thomas B.C."/>
            <person name="Singh A."/>
            <person name="Wilkins M.J."/>
            <person name="Karaoz U."/>
            <person name="Brodie E.L."/>
            <person name="Williams K.H."/>
            <person name="Hubbard S.S."/>
            <person name="Banfield J.F."/>
        </authorList>
    </citation>
    <scope>NUCLEOTIDE SEQUENCE [LARGE SCALE GENOMIC DNA]</scope>
</reference>
<gene>
    <name evidence="3" type="ORF">A2519_08680</name>
</gene>
<dbReference type="SUPFAM" id="SSF53474">
    <property type="entry name" value="alpha/beta-Hydrolases"/>
    <property type="match status" value="1"/>
</dbReference>
<dbReference type="AlphaFoldDB" id="A0A1F7FIP6"/>
<evidence type="ECO:0000256" key="1">
    <source>
        <dbReference type="SAM" id="SignalP"/>
    </source>
</evidence>
<dbReference type="InterPro" id="IPR029058">
    <property type="entry name" value="AB_hydrolase_fold"/>
</dbReference>
<feature type="signal peptide" evidence="1">
    <location>
        <begin position="1"/>
        <end position="23"/>
    </location>
</feature>
<feature type="chain" id="PRO_5009528758" description="Peptidase S9 prolyl oligopeptidase catalytic domain-containing protein" evidence="1">
    <location>
        <begin position="24"/>
        <end position="708"/>
    </location>
</feature>
<name>A0A1F7FIP6_UNCRA</name>
<dbReference type="EMBL" id="MFYX01000033">
    <property type="protein sequence ID" value="OGK06336.1"/>
    <property type="molecule type" value="Genomic_DNA"/>
</dbReference>
<dbReference type="GO" id="GO:0008236">
    <property type="term" value="F:serine-type peptidase activity"/>
    <property type="evidence" value="ECO:0007669"/>
    <property type="project" value="InterPro"/>
</dbReference>